<dbReference type="EMBL" id="CBTJ020000107">
    <property type="protein sequence ID" value="CDI04310.1"/>
    <property type="molecule type" value="Genomic_DNA"/>
</dbReference>
<evidence type="ECO:0000313" key="2">
    <source>
        <dbReference type="EMBL" id="CDI04310.1"/>
    </source>
</evidence>
<feature type="compositionally biased region" description="Low complexity" evidence="1">
    <location>
        <begin position="10"/>
        <end position="60"/>
    </location>
</feature>
<reference evidence="2" key="2">
    <citation type="submission" date="2014-03" db="EMBL/GenBank/DDBJ databases">
        <title>Candidatus Competibacter-lineage genomes retrieved from metagenomes reveal functional metabolic diversity.</title>
        <authorList>
            <person name="McIlroy S.J."/>
            <person name="Albertsen M."/>
            <person name="Andresen E.K."/>
            <person name="Saunders A.M."/>
            <person name="Kristiansen R."/>
            <person name="Stokholm-Bjerregaard M."/>
            <person name="Nielsen K.L."/>
            <person name="Nielsen P.H."/>
        </authorList>
    </citation>
    <scope>NUCLEOTIDE SEQUENCE</scope>
    <source>
        <strain evidence="2">Run_A_D11</strain>
    </source>
</reference>
<dbReference type="STRING" id="1400863.BN873_940005"/>
<keyword evidence="3" id="KW-1185">Reference proteome</keyword>
<dbReference type="RefSeq" id="WP_048676440.1">
    <property type="nucleotide sequence ID" value="NZ_CBTJ020000107.1"/>
</dbReference>
<sequence length="111" mass="11470">MPKKPEVTETETVVTTTEPVTTVDPTPVADPVLETAAAAEAPAPNPEAAGTTETTPVTANEPPPPPALIPCVTLHGRLTHEGKTYAPHERVSLPVDLALGLIDSGHVARAE</sequence>
<proteinExistence type="predicted"/>
<evidence type="ECO:0000256" key="1">
    <source>
        <dbReference type="SAM" id="MobiDB-lite"/>
    </source>
</evidence>
<name>W6MCT3_9GAMM</name>
<reference evidence="2" key="1">
    <citation type="submission" date="2013-07" db="EMBL/GenBank/DDBJ databases">
        <authorList>
            <person name="McIlroy S."/>
        </authorList>
    </citation>
    <scope>NUCLEOTIDE SEQUENCE [LARGE SCALE GENOMIC DNA]</scope>
    <source>
        <strain evidence="2">Run_A_D11</strain>
    </source>
</reference>
<dbReference type="Proteomes" id="UP000035760">
    <property type="component" value="Unassembled WGS sequence"/>
</dbReference>
<organism evidence="2 3">
    <name type="scientific">Candidatus Competibacter denitrificans Run_A_D11</name>
    <dbReference type="NCBI Taxonomy" id="1400863"/>
    <lineage>
        <taxon>Bacteria</taxon>
        <taxon>Pseudomonadati</taxon>
        <taxon>Pseudomonadota</taxon>
        <taxon>Gammaproteobacteria</taxon>
        <taxon>Candidatus Competibacteraceae</taxon>
        <taxon>Candidatus Competibacter</taxon>
    </lineage>
</organism>
<dbReference type="AlphaFoldDB" id="W6MCT3"/>
<accession>W6MCT3</accession>
<evidence type="ECO:0000313" key="3">
    <source>
        <dbReference type="Proteomes" id="UP000035760"/>
    </source>
</evidence>
<comment type="caution">
    <text evidence="2">The sequence shown here is derived from an EMBL/GenBank/DDBJ whole genome shotgun (WGS) entry which is preliminary data.</text>
</comment>
<protein>
    <submittedName>
        <fullName evidence="2">Uncharacterized protein</fullName>
    </submittedName>
</protein>
<gene>
    <name evidence="2" type="ORF">BN873_940005</name>
</gene>
<feature type="region of interest" description="Disordered" evidence="1">
    <location>
        <begin position="1"/>
        <end position="66"/>
    </location>
</feature>